<dbReference type="eggNOG" id="COG0111">
    <property type="taxonomic scope" value="Bacteria"/>
</dbReference>
<sequence>MKLLVRAPMTPNRIEELENYFSEVVYLPWTETGERYYEDAMLESLKKYEPDVLITELDRITKKVLDNYHNLQAIGDCRANPANIDVDACTAAGIPVLCTPARNCQAVAEMVVGLVLTLYRNIIPATQWVKEMKWVEGTTPYYLWMGHELQGKNIGFVGFGAVGKATAHLFEAFGCEISFYDPYVEAVSSSYRKCSVEEIFSENDIVSIHLPVLDSTRGMINKKLFSLMKPDSLFVNSARSAVVDYESLCEALKEKQISGAILDVLDTEPPKPEDLEILSYPNVLLTPHICGASYEVTSHQSDIITNNVIQWLEGRNLESVVYNKHVLKSR</sequence>
<gene>
    <name evidence="7" type="ordered locus">Spirs_2393</name>
</gene>
<dbReference type="EMBL" id="CP002116">
    <property type="protein sequence ID" value="ADK81507.1"/>
    <property type="molecule type" value="Genomic_DNA"/>
</dbReference>
<dbReference type="GO" id="GO:0004617">
    <property type="term" value="F:phosphoglycerate dehydrogenase activity"/>
    <property type="evidence" value="ECO:0007669"/>
    <property type="project" value="UniProtKB-ARBA"/>
</dbReference>
<dbReference type="GO" id="GO:0051287">
    <property type="term" value="F:NAD binding"/>
    <property type="evidence" value="ECO:0007669"/>
    <property type="project" value="InterPro"/>
</dbReference>
<dbReference type="GO" id="GO:0047545">
    <property type="term" value="F:(S)-2-hydroxyglutarate dehydrogenase activity"/>
    <property type="evidence" value="ECO:0007669"/>
    <property type="project" value="UniProtKB-ARBA"/>
</dbReference>
<comment type="similarity">
    <text evidence="1 4">Belongs to the D-isomer specific 2-hydroxyacid dehydrogenase family.</text>
</comment>
<evidence type="ECO:0000313" key="8">
    <source>
        <dbReference type="Proteomes" id="UP000002318"/>
    </source>
</evidence>
<evidence type="ECO:0000259" key="6">
    <source>
        <dbReference type="Pfam" id="PF02826"/>
    </source>
</evidence>
<keyword evidence="3" id="KW-0520">NAD</keyword>
<evidence type="ECO:0000259" key="5">
    <source>
        <dbReference type="Pfam" id="PF00389"/>
    </source>
</evidence>
<evidence type="ECO:0000256" key="1">
    <source>
        <dbReference type="ARBA" id="ARBA00005854"/>
    </source>
</evidence>
<dbReference type="AlphaFoldDB" id="E1R1Y1"/>
<evidence type="ECO:0000256" key="4">
    <source>
        <dbReference type="RuleBase" id="RU003719"/>
    </source>
</evidence>
<dbReference type="InterPro" id="IPR006139">
    <property type="entry name" value="D-isomer_2_OHA_DH_cat_dom"/>
</dbReference>
<evidence type="ECO:0000256" key="2">
    <source>
        <dbReference type="ARBA" id="ARBA00023002"/>
    </source>
</evidence>
<reference evidence="7 8" key="1">
    <citation type="journal article" date="2010" name="Stand. Genomic Sci.">
        <title>Complete genome sequence of Spirochaeta smaragdinae type strain (SEBR 4228).</title>
        <authorList>
            <person name="Mavromatis K."/>
            <person name="Yasawong M."/>
            <person name="Chertkov O."/>
            <person name="Lapidus A."/>
            <person name="Lucas S."/>
            <person name="Nolan M."/>
            <person name="Del Rio T.G."/>
            <person name="Tice H."/>
            <person name="Cheng J.F."/>
            <person name="Pitluck S."/>
            <person name="Liolios K."/>
            <person name="Ivanova N."/>
            <person name="Tapia R."/>
            <person name="Han C."/>
            <person name="Bruce D."/>
            <person name="Goodwin L."/>
            <person name="Pati A."/>
            <person name="Chen A."/>
            <person name="Palaniappan K."/>
            <person name="Land M."/>
            <person name="Hauser L."/>
            <person name="Chang Y.J."/>
            <person name="Jeffries C.D."/>
            <person name="Detter J.C."/>
            <person name="Rohde M."/>
            <person name="Brambilla E."/>
            <person name="Spring S."/>
            <person name="Goker M."/>
            <person name="Sikorski J."/>
            <person name="Woyke T."/>
            <person name="Bristow J."/>
            <person name="Eisen J.A."/>
            <person name="Markowitz V."/>
            <person name="Hugenholtz P."/>
            <person name="Klenk H.P."/>
            <person name="Kyrpides N.C."/>
        </authorList>
    </citation>
    <scope>NUCLEOTIDE SEQUENCE [LARGE SCALE GENOMIC DNA]</scope>
    <source>
        <strain evidence="8">DSM 11293 / JCM 15392 / SEBR 4228</strain>
    </source>
</reference>
<dbReference type="Proteomes" id="UP000002318">
    <property type="component" value="Chromosome"/>
</dbReference>
<keyword evidence="8" id="KW-1185">Reference proteome</keyword>
<protein>
    <submittedName>
        <fullName evidence="7">D-isomer specific 2-hydroxyacid dehydrogenase NAD-binding protein</fullName>
    </submittedName>
</protein>
<dbReference type="FunFam" id="3.40.50.720:FF:000041">
    <property type="entry name" value="D-3-phosphoglycerate dehydrogenase"/>
    <property type="match status" value="1"/>
</dbReference>
<accession>E1R1Y1</accession>
<dbReference type="InterPro" id="IPR036291">
    <property type="entry name" value="NAD(P)-bd_dom_sf"/>
</dbReference>
<dbReference type="SUPFAM" id="SSF51735">
    <property type="entry name" value="NAD(P)-binding Rossmann-fold domains"/>
    <property type="match status" value="1"/>
</dbReference>
<dbReference type="STRING" id="573413.Spirs_2393"/>
<feature type="domain" description="D-isomer specific 2-hydroxyacid dehydrogenase NAD-binding" evidence="6">
    <location>
        <begin position="112"/>
        <end position="289"/>
    </location>
</feature>
<dbReference type="GO" id="GO:0006564">
    <property type="term" value="P:L-serine biosynthetic process"/>
    <property type="evidence" value="ECO:0007669"/>
    <property type="project" value="UniProtKB-ARBA"/>
</dbReference>
<feature type="domain" description="D-isomer specific 2-hydroxyacid dehydrogenase catalytic" evidence="5">
    <location>
        <begin position="10"/>
        <end position="321"/>
    </location>
</feature>
<keyword evidence="2 4" id="KW-0560">Oxidoreductase</keyword>
<dbReference type="InterPro" id="IPR050857">
    <property type="entry name" value="D-2-hydroxyacid_DH"/>
</dbReference>
<dbReference type="Pfam" id="PF00389">
    <property type="entry name" value="2-Hacid_dh"/>
    <property type="match status" value="1"/>
</dbReference>
<name>E1R1Y1_SEDSS</name>
<evidence type="ECO:0000256" key="3">
    <source>
        <dbReference type="ARBA" id="ARBA00023027"/>
    </source>
</evidence>
<organism evidence="7 8">
    <name type="scientific">Sediminispirochaeta smaragdinae (strain DSM 11293 / JCM 15392 / SEBR 4228)</name>
    <name type="common">Spirochaeta smaragdinae</name>
    <dbReference type="NCBI Taxonomy" id="573413"/>
    <lineage>
        <taxon>Bacteria</taxon>
        <taxon>Pseudomonadati</taxon>
        <taxon>Spirochaetota</taxon>
        <taxon>Spirochaetia</taxon>
        <taxon>Spirochaetales</taxon>
        <taxon>Spirochaetaceae</taxon>
        <taxon>Sediminispirochaeta</taxon>
    </lineage>
</organism>
<dbReference type="OrthoDB" id="9805416at2"/>
<dbReference type="HOGENOM" id="CLU_019796_1_3_12"/>
<dbReference type="KEGG" id="ssm:Spirs_2393"/>
<dbReference type="Gene3D" id="3.40.50.720">
    <property type="entry name" value="NAD(P)-binding Rossmann-like Domain"/>
    <property type="match status" value="2"/>
</dbReference>
<evidence type="ECO:0000313" key="7">
    <source>
        <dbReference type="EMBL" id="ADK81507.1"/>
    </source>
</evidence>
<dbReference type="CDD" id="cd12171">
    <property type="entry name" value="2-Hacid_dh_10"/>
    <property type="match status" value="1"/>
</dbReference>
<dbReference type="PANTHER" id="PTHR42789">
    <property type="entry name" value="D-ISOMER SPECIFIC 2-HYDROXYACID DEHYDROGENASE FAMILY PROTEIN (AFU_ORTHOLOGUE AFUA_6G10090)"/>
    <property type="match status" value="1"/>
</dbReference>
<dbReference type="PANTHER" id="PTHR42789:SF1">
    <property type="entry name" value="D-ISOMER SPECIFIC 2-HYDROXYACID DEHYDROGENASE FAMILY PROTEIN (AFU_ORTHOLOGUE AFUA_6G10090)"/>
    <property type="match status" value="1"/>
</dbReference>
<dbReference type="InterPro" id="IPR006140">
    <property type="entry name" value="D-isomer_DH_NAD-bd"/>
</dbReference>
<dbReference type="Pfam" id="PF02826">
    <property type="entry name" value="2-Hacid_dh_C"/>
    <property type="match status" value="1"/>
</dbReference>
<dbReference type="RefSeq" id="WP_013254970.1">
    <property type="nucleotide sequence ID" value="NC_014364.1"/>
</dbReference>
<dbReference type="SUPFAM" id="SSF52283">
    <property type="entry name" value="Formate/glycerate dehydrogenase catalytic domain-like"/>
    <property type="match status" value="1"/>
</dbReference>
<proteinExistence type="inferred from homology"/>